<evidence type="ECO:0000256" key="1">
    <source>
        <dbReference type="ARBA" id="ARBA00004141"/>
    </source>
</evidence>
<name>A0ABY6LM91_9ARAC</name>
<accession>A0ABY6LM91</accession>
<evidence type="ECO:0000313" key="7">
    <source>
        <dbReference type="Proteomes" id="UP001235939"/>
    </source>
</evidence>
<feature type="signal peptide" evidence="5">
    <location>
        <begin position="1"/>
        <end position="19"/>
    </location>
</feature>
<reference evidence="6 7" key="1">
    <citation type="submission" date="2022-01" db="EMBL/GenBank/DDBJ databases">
        <title>A chromosomal length assembly of Cordylochernes scorpioides.</title>
        <authorList>
            <person name="Zeh D."/>
            <person name="Zeh J."/>
        </authorList>
    </citation>
    <scope>NUCLEOTIDE SEQUENCE [LARGE SCALE GENOMIC DNA]</scope>
    <source>
        <strain evidence="6">IN4F17</strain>
        <tissue evidence="6">Whole Body</tissue>
    </source>
</reference>
<keyword evidence="7" id="KW-1185">Reference proteome</keyword>
<gene>
    <name evidence="6" type="ORF">LAZ67_21001729</name>
</gene>
<organism evidence="6 7">
    <name type="scientific">Cordylochernes scorpioides</name>
    <dbReference type="NCBI Taxonomy" id="51811"/>
    <lineage>
        <taxon>Eukaryota</taxon>
        <taxon>Metazoa</taxon>
        <taxon>Ecdysozoa</taxon>
        <taxon>Arthropoda</taxon>
        <taxon>Chelicerata</taxon>
        <taxon>Arachnida</taxon>
        <taxon>Pseudoscorpiones</taxon>
        <taxon>Cheliferoidea</taxon>
        <taxon>Chernetidae</taxon>
        <taxon>Cordylochernes</taxon>
    </lineage>
</organism>
<evidence type="ECO:0000313" key="6">
    <source>
        <dbReference type="EMBL" id="UYV82331.1"/>
    </source>
</evidence>
<comment type="subcellular location">
    <subcellularLocation>
        <location evidence="1">Membrane</location>
        <topology evidence="1">Multi-pass membrane protein</topology>
    </subcellularLocation>
</comment>
<evidence type="ECO:0000256" key="2">
    <source>
        <dbReference type="ARBA" id="ARBA00022692"/>
    </source>
</evidence>
<sequence length="243" mass="26736">MCWGCTGIITAITWPSALITVAGVIDNPWGVCIRRSAQVGRHLADVLLSRQHVGPLSPRQLLRMTGALCRVRGPSHSLATVLGPGSSSTVFLSCPGGKGLIKIAPLRDQNRYRCLCPGCEGIIEDAILLGAPVTADLHKWGQLTRVVSGRIVNGYCRGDWLLKFLYRTSSANFRIAGLQPILCENRRMCNVDLSDVVSLLSIYLLWNSDTILRMGKTSNVSYFNVCSVFNFKREREKEVMAVD</sequence>
<evidence type="ECO:0000256" key="5">
    <source>
        <dbReference type="SAM" id="SignalP"/>
    </source>
</evidence>
<dbReference type="PANTHER" id="PTHR17920">
    <property type="entry name" value="TRANSMEMBRANE AND COILED-COIL DOMAIN-CONTAINING PROTEIN 4 TMCO4"/>
    <property type="match status" value="1"/>
</dbReference>
<keyword evidence="4" id="KW-0472">Membrane</keyword>
<proteinExistence type="predicted"/>
<protein>
    <submittedName>
        <fullName evidence="6">TMCO4</fullName>
    </submittedName>
</protein>
<dbReference type="InterPro" id="IPR007941">
    <property type="entry name" value="DUF726"/>
</dbReference>
<evidence type="ECO:0000256" key="4">
    <source>
        <dbReference type="ARBA" id="ARBA00023136"/>
    </source>
</evidence>
<keyword evidence="2" id="KW-0812">Transmembrane</keyword>
<dbReference type="EMBL" id="CP092883">
    <property type="protein sequence ID" value="UYV82331.1"/>
    <property type="molecule type" value="Genomic_DNA"/>
</dbReference>
<dbReference type="Pfam" id="PF05277">
    <property type="entry name" value="DUF726"/>
    <property type="match status" value="2"/>
</dbReference>
<dbReference type="Proteomes" id="UP001235939">
    <property type="component" value="Chromosome 21"/>
</dbReference>
<evidence type="ECO:0000256" key="3">
    <source>
        <dbReference type="ARBA" id="ARBA00022989"/>
    </source>
</evidence>
<feature type="chain" id="PRO_5046486915" evidence="5">
    <location>
        <begin position="20"/>
        <end position="243"/>
    </location>
</feature>
<dbReference type="PANTHER" id="PTHR17920:SF3">
    <property type="entry name" value="TRANSMEMBRANE AND COILED-COIL DOMAIN-CONTAINING PROTEIN 4"/>
    <property type="match status" value="1"/>
</dbReference>
<keyword evidence="3" id="KW-1133">Transmembrane helix</keyword>
<keyword evidence="5" id="KW-0732">Signal</keyword>